<gene>
    <name evidence="1" type="ORF">MLD38_002394</name>
</gene>
<dbReference type="EMBL" id="CM042881">
    <property type="protein sequence ID" value="KAI4384209.1"/>
    <property type="molecule type" value="Genomic_DNA"/>
</dbReference>
<protein>
    <submittedName>
        <fullName evidence="1">Uncharacterized protein</fullName>
    </submittedName>
</protein>
<evidence type="ECO:0000313" key="2">
    <source>
        <dbReference type="Proteomes" id="UP001057402"/>
    </source>
</evidence>
<sequence length="372" mass="41395">MGKEMDLEHPNESPQHPEGHPAAPVQTNTREQRKRSVQGGLLLFLCVAASSCDAFFFYIPMIDLYKKCLEIDRNIAITMVVLRTLVDLLHLAVWWVYNHKNAFCNARPEEEHGFEVFSKKEIVIEILSILPLSQAVTTAILLIQGSPKKPHAVLMLKFAVLLQYMIRASRIYPSYRSATINSKTLRSNHVWFGAAFNLALYMIAAHVVGAFWYLLSVGRYIDCWKRACSVHAGCDVASLYCGNANSSADKGYLDVSCPISQTTDTAPFDFGIYLKALQSGIVGTTDFFLKLCFCFSWALRNLSSFGVALDTSPYKWETLFAICITLASLVLFALLIGNMQTYLQSITEKDIKSAENSVASHAGSSVGFHGME</sequence>
<reference evidence="2" key="1">
    <citation type="journal article" date="2023" name="Front. Plant Sci.">
        <title>Chromosomal-level genome assembly of Melastoma candidum provides insights into trichome evolution.</title>
        <authorList>
            <person name="Zhong Y."/>
            <person name="Wu W."/>
            <person name="Sun C."/>
            <person name="Zou P."/>
            <person name="Liu Y."/>
            <person name="Dai S."/>
            <person name="Zhou R."/>
        </authorList>
    </citation>
    <scope>NUCLEOTIDE SEQUENCE [LARGE SCALE GENOMIC DNA]</scope>
</reference>
<organism evidence="1 2">
    <name type="scientific">Melastoma candidum</name>
    <dbReference type="NCBI Taxonomy" id="119954"/>
    <lineage>
        <taxon>Eukaryota</taxon>
        <taxon>Viridiplantae</taxon>
        <taxon>Streptophyta</taxon>
        <taxon>Embryophyta</taxon>
        <taxon>Tracheophyta</taxon>
        <taxon>Spermatophyta</taxon>
        <taxon>Magnoliopsida</taxon>
        <taxon>eudicotyledons</taxon>
        <taxon>Gunneridae</taxon>
        <taxon>Pentapetalae</taxon>
        <taxon>rosids</taxon>
        <taxon>malvids</taxon>
        <taxon>Myrtales</taxon>
        <taxon>Melastomataceae</taxon>
        <taxon>Melastomatoideae</taxon>
        <taxon>Melastomateae</taxon>
        <taxon>Melastoma</taxon>
    </lineage>
</organism>
<comment type="caution">
    <text evidence="1">The sequence shown here is derived from an EMBL/GenBank/DDBJ whole genome shotgun (WGS) entry which is preliminary data.</text>
</comment>
<evidence type="ECO:0000313" key="1">
    <source>
        <dbReference type="EMBL" id="KAI4384209.1"/>
    </source>
</evidence>
<keyword evidence="2" id="KW-1185">Reference proteome</keyword>
<dbReference type="Proteomes" id="UP001057402">
    <property type="component" value="Chromosome 2"/>
</dbReference>
<proteinExistence type="predicted"/>
<accession>A0ACB9RZ88</accession>
<name>A0ACB9RZ88_9MYRT</name>